<evidence type="ECO:0000256" key="1">
    <source>
        <dbReference type="ARBA" id="ARBA00004141"/>
    </source>
</evidence>
<dbReference type="Gene3D" id="1.20.1510.10">
    <property type="entry name" value="Cation efflux protein transmembrane domain"/>
    <property type="match status" value="1"/>
</dbReference>
<evidence type="ECO:0000259" key="8">
    <source>
        <dbReference type="Pfam" id="PF01545"/>
    </source>
</evidence>
<dbReference type="Pfam" id="PF01545">
    <property type="entry name" value="Cation_efflux"/>
    <property type="match status" value="1"/>
</dbReference>
<keyword evidence="3" id="KW-0813">Transport</keyword>
<evidence type="ECO:0000256" key="2">
    <source>
        <dbReference type="ARBA" id="ARBA00008114"/>
    </source>
</evidence>
<feature type="transmembrane region" description="Helical" evidence="7">
    <location>
        <begin position="40"/>
        <end position="61"/>
    </location>
</feature>
<proteinExistence type="inferred from homology"/>
<dbReference type="InterPro" id="IPR058533">
    <property type="entry name" value="Cation_efflux_TM"/>
</dbReference>
<accession>A0ABS4JIT7</accession>
<dbReference type="PANTHER" id="PTHR43840:SF50">
    <property type="entry name" value="MANGANESE EFFLUX SYSTEM PROTEIN MNES"/>
    <property type="match status" value="1"/>
</dbReference>
<feature type="transmembrane region" description="Helical" evidence="7">
    <location>
        <begin position="159"/>
        <end position="176"/>
    </location>
</feature>
<sequence>MDPYKDMKEGEKGAWLSIGVYILLSAVKLGFGYFLHSAALLADGINNTTDIIASIAILIGLRISQKPPDDDHPYGHFRAETVASLIASFIMAAVGLQVLLQTVQSLFQGRESTPDIATAWIAVGCAGAMGMVYIFNLRLAKRVKSMALMAAAADNRSDALVSIGAAIGIFGAQFGMPWLDPVAALAVGCVICRTAWQIFREATHALTDGFDQSRLRGLQDTVRKTRGVKQIRDIKARVYGSRVIVDLIVVVDGKLSLVESHQISDEIEQQMVKKHNIMNVHVHVEPDTIAQKKA</sequence>
<dbReference type="InterPro" id="IPR050291">
    <property type="entry name" value="CDF_Transporter"/>
</dbReference>
<organism evidence="10 11">
    <name type="scientific">Paenibacillus shirakamiensis</name>
    <dbReference type="NCBI Taxonomy" id="1265935"/>
    <lineage>
        <taxon>Bacteria</taxon>
        <taxon>Bacillati</taxon>
        <taxon>Bacillota</taxon>
        <taxon>Bacilli</taxon>
        <taxon>Bacillales</taxon>
        <taxon>Paenibacillaceae</taxon>
        <taxon>Paenibacillus</taxon>
    </lineage>
</organism>
<dbReference type="SUPFAM" id="SSF160240">
    <property type="entry name" value="Cation efflux protein cytoplasmic domain-like"/>
    <property type="match status" value="1"/>
</dbReference>
<feature type="transmembrane region" description="Helical" evidence="7">
    <location>
        <begin position="82"/>
        <end position="100"/>
    </location>
</feature>
<evidence type="ECO:0000259" key="9">
    <source>
        <dbReference type="Pfam" id="PF16916"/>
    </source>
</evidence>
<comment type="similarity">
    <text evidence="2">Belongs to the cation diffusion facilitator (CDF) transporter (TC 2.A.4) family.</text>
</comment>
<feature type="transmembrane region" description="Helical" evidence="7">
    <location>
        <begin position="120"/>
        <end position="139"/>
    </location>
</feature>
<keyword evidence="4 7" id="KW-0812">Transmembrane</keyword>
<reference evidence="10 11" key="1">
    <citation type="submission" date="2021-03" db="EMBL/GenBank/DDBJ databases">
        <title>Genomic Encyclopedia of Type Strains, Phase IV (KMG-IV): sequencing the most valuable type-strain genomes for metagenomic binning, comparative biology and taxonomic classification.</title>
        <authorList>
            <person name="Goeker M."/>
        </authorList>
    </citation>
    <scope>NUCLEOTIDE SEQUENCE [LARGE SCALE GENOMIC DNA]</scope>
    <source>
        <strain evidence="10 11">DSM 26806</strain>
    </source>
</reference>
<dbReference type="RefSeq" id="WP_209863267.1">
    <property type="nucleotide sequence ID" value="NZ_JAGGLD010000004.1"/>
</dbReference>
<dbReference type="Gene3D" id="3.30.70.1350">
    <property type="entry name" value="Cation efflux protein, cytoplasmic domain"/>
    <property type="match status" value="1"/>
</dbReference>
<evidence type="ECO:0000256" key="7">
    <source>
        <dbReference type="SAM" id="Phobius"/>
    </source>
</evidence>
<dbReference type="SUPFAM" id="SSF161111">
    <property type="entry name" value="Cation efflux protein transmembrane domain-like"/>
    <property type="match status" value="1"/>
</dbReference>
<comment type="subcellular location">
    <subcellularLocation>
        <location evidence="1">Membrane</location>
        <topology evidence="1">Multi-pass membrane protein</topology>
    </subcellularLocation>
</comment>
<dbReference type="InterPro" id="IPR002524">
    <property type="entry name" value="Cation_efflux"/>
</dbReference>
<evidence type="ECO:0000256" key="4">
    <source>
        <dbReference type="ARBA" id="ARBA00022692"/>
    </source>
</evidence>
<evidence type="ECO:0000256" key="3">
    <source>
        <dbReference type="ARBA" id="ARBA00022448"/>
    </source>
</evidence>
<evidence type="ECO:0000256" key="5">
    <source>
        <dbReference type="ARBA" id="ARBA00022989"/>
    </source>
</evidence>
<dbReference type="Pfam" id="PF16916">
    <property type="entry name" value="ZT_dimer"/>
    <property type="match status" value="1"/>
</dbReference>
<keyword evidence="5 7" id="KW-1133">Transmembrane helix</keyword>
<feature type="domain" description="Cation efflux protein transmembrane" evidence="8">
    <location>
        <begin position="15"/>
        <end position="206"/>
    </location>
</feature>
<feature type="domain" description="Cation efflux protein cytoplasmic" evidence="9">
    <location>
        <begin position="218"/>
        <end position="286"/>
    </location>
</feature>
<dbReference type="Proteomes" id="UP001519288">
    <property type="component" value="Unassembled WGS sequence"/>
</dbReference>
<evidence type="ECO:0000256" key="6">
    <source>
        <dbReference type="ARBA" id="ARBA00023136"/>
    </source>
</evidence>
<dbReference type="EMBL" id="JAGGLD010000004">
    <property type="protein sequence ID" value="MBP2001622.1"/>
    <property type="molecule type" value="Genomic_DNA"/>
</dbReference>
<protein>
    <submittedName>
        <fullName evidence="10">Cation diffusion facilitator family transporter</fullName>
    </submittedName>
</protein>
<feature type="transmembrane region" description="Helical" evidence="7">
    <location>
        <begin position="12"/>
        <end position="34"/>
    </location>
</feature>
<dbReference type="InterPro" id="IPR027469">
    <property type="entry name" value="Cation_efflux_TMD_sf"/>
</dbReference>
<gene>
    <name evidence="10" type="ORF">J2Z69_002667</name>
</gene>
<keyword evidence="11" id="KW-1185">Reference proteome</keyword>
<dbReference type="InterPro" id="IPR036837">
    <property type="entry name" value="Cation_efflux_CTD_sf"/>
</dbReference>
<keyword evidence="6 7" id="KW-0472">Membrane</keyword>
<dbReference type="NCBIfam" id="TIGR01297">
    <property type="entry name" value="CDF"/>
    <property type="match status" value="1"/>
</dbReference>
<evidence type="ECO:0000313" key="10">
    <source>
        <dbReference type="EMBL" id="MBP2001622.1"/>
    </source>
</evidence>
<comment type="caution">
    <text evidence="10">The sequence shown here is derived from an EMBL/GenBank/DDBJ whole genome shotgun (WGS) entry which is preliminary data.</text>
</comment>
<dbReference type="PANTHER" id="PTHR43840">
    <property type="entry name" value="MITOCHONDRIAL METAL TRANSPORTER 1-RELATED"/>
    <property type="match status" value="1"/>
</dbReference>
<name>A0ABS4JIT7_9BACL</name>
<dbReference type="InterPro" id="IPR027470">
    <property type="entry name" value="Cation_efflux_CTD"/>
</dbReference>
<evidence type="ECO:0000313" key="11">
    <source>
        <dbReference type="Proteomes" id="UP001519288"/>
    </source>
</evidence>